<protein>
    <submittedName>
        <fullName evidence="1">Uncharacterized protein</fullName>
    </submittedName>
</protein>
<accession>A0A383CK10</accession>
<reference evidence="1" key="1">
    <citation type="submission" date="2018-05" db="EMBL/GenBank/DDBJ databases">
        <authorList>
            <person name="Lanie J.A."/>
            <person name="Ng W.-L."/>
            <person name="Kazmierczak K.M."/>
            <person name="Andrzejewski T.M."/>
            <person name="Davidsen T.M."/>
            <person name="Wayne K.J."/>
            <person name="Tettelin H."/>
            <person name="Glass J.I."/>
            <person name="Rusch D."/>
            <person name="Podicherti R."/>
            <person name="Tsui H.-C.T."/>
            <person name="Winkler M.E."/>
        </authorList>
    </citation>
    <scope>NUCLEOTIDE SEQUENCE</scope>
</reference>
<sequence>MTARIPDRLKTLLEKHDTLYGIIC</sequence>
<dbReference type="AlphaFoldDB" id="A0A383CK10"/>
<evidence type="ECO:0000313" key="1">
    <source>
        <dbReference type="EMBL" id="SVE32400.1"/>
    </source>
</evidence>
<dbReference type="EMBL" id="UINC01209399">
    <property type="protein sequence ID" value="SVE32400.1"/>
    <property type="molecule type" value="Genomic_DNA"/>
</dbReference>
<gene>
    <name evidence="1" type="ORF">METZ01_LOCUS485254</name>
</gene>
<organism evidence="1">
    <name type="scientific">marine metagenome</name>
    <dbReference type="NCBI Taxonomy" id="408172"/>
    <lineage>
        <taxon>unclassified sequences</taxon>
        <taxon>metagenomes</taxon>
        <taxon>ecological metagenomes</taxon>
    </lineage>
</organism>
<name>A0A383CK10_9ZZZZ</name>
<feature type="non-terminal residue" evidence="1">
    <location>
        <position position="24"/>
    </location>
</feature>
<proteinExistence type="predicted"/>